<dbReference type="EMBL" id="RIBW01000003">
    <property type="protein sequence ID" value="RUM02432.1"/>
    <property type="molecule type" value="Genomic_DNA"/>
</dbReference>
<organism evidence="5 6">
    <name type="scientific">Rhizobium anhuiense</name>
    <dbReference type="NCBI Taxonomy" id="1184720"/>
    <lineage>
        <taxon>Bacteria</taxon>
        <taxon>Pseudomonadati</taxon>
        <taxon>Pseudomonadota</taxon>
        <taxon>Alphaproteobacteria</taxon>
        <taxon>Hyphomicrobiales</taxon>
        <taxon>Rhizobiaceae</taxon>
        <taxon>Rhizobium/Agrobacterium group</taxon>
        <taxon>Rhizobium</taxon>
    </lineage>
</organism>
<gene>
    <name evidence="5" type="ORF">EEQ99_11890</name>
</gene>
<feature type="region of interest" description="Disordered" evidence="3">
    <location>
        <begin position="81"/>
        <end position="118"/>
    </location>
</feature>
<dbReference type="SMART" id="SM00116">
    <property type="entry name" value="CBS"/>
    <property type="match status" value="2"/>
</dbReference>
<dbReference type="CDD" id="cd02205">
    <property type="entry name" value="CBS_pair_SF"/>
    <property type="match status" value="1"/>
</dbReference>
<dbReference type="InterPro" id="IPR046342">
    <property type="entry name" value="CBS_dom_sf"/>
</dbReference>
<feature type="compositionally biased region" description="Low complexity" evidence="3">
    <location>
        <begin position="88"/>
        <end position="97"/>
    </location>
</feature>
<evidence type="ECO:0000259" key="4">
    <source>
        <dbReference type="PROSITE" id="PS51371"/>
    </source>
</evidence>
<dbReference type="PANTHER" id="PTHR48108:SF26">
    <property type="entry name" value="CBS DOMAIN-CONTAINING PROTEIN DDB_G0289609"/>
    <property type="match status" value="1"/>
</dbReference>
<evidence type="ECO:0000256" key="3">
    <source>
        <dbReference type="SAM" id="MobiDB-lite"/>
    </source>
</evidence>
<dbReference type="SUPFAM" id="SSF54631">
    <property type="entry name" value="CBS-domain pair"/>
    <property type="match status" value="1"/>
</dbReference>
<dbReference type="RefSeq" id="WP_127430463.1">
    <property type="nucleotide sequence ID" value="NZ_BMFI01000004.1"/>
</dbReference>
<name>A0A432NS49_9HYPH</name>
<protein>
    <submittedName>
        <fullName evidence="5">CBS domain-containing protein</fullName>
    </submittedName>
</protein>
<evidence type="ECO:0000256" key="1">
    <source>
        <dbReference type="ARBA" id="ARBA00022737"/>
    </source>
</evidence>
<keyword evidence="1" id="KW-0677">Repeat</keyword>
<proteinExistence type="predicted"/>
<dbReference type="PROSITE" id="PS51371">
    <property type="entry name" value="CBS"/>
    <property type="match status" value="1"/>
</dbReference>
<evidence type="ECO:0000313" key="6">
    <source>
        <dbReference type="Proteomes" id="UP000273611"/>
    </source>
</evidence>
<evidence type="ECO:0000256" key="2">
    <source>
        <dbReference type="PROSITE-ProRule" id="PRU00703"/>
    </source>
</evidence>
<evidence type="ECO:0000313" key="5">
    <source>
        <dbReference type="EMBL" id="RUM02432.1"/>
    </source>
</evidence>
<dbReference type="Proteomes" id="UP000273611">
    <property type="component" value="Unassembled WGS sequence"/>
</dbReference>
<keyword evidence="2" id="KW-0129">CBS domain</keyword>
<dbReference type="AlphaFoldDB" id="A0A432NS49"/>
<dbReference type="Gene3D" id="3.10.580.10">
    <property type="entry name" value="CBS-domain"/>
    <property type="match status" value="1"/>
</dbReference>
<feature type="domain" description="CBS" evidence="4">
    <location>
        <begin position="120"/>
        <end position="179"/>
    </location>
</feature>
<sequence>MVDLIDELGEVLKDLKSGKTATPVTIRTFLSWFGMQRRTTSNVDYINSQLMVAGIRTVPNYLDIWVDTPITFELISQHKNSKTVEAPSGSSSSAGASDNAPPENKSPDDPSFRIGKIESANRTPVSVKPTASLQEAITLMLARNFSQLPVMTTEREVKGVISWESIGARYVTNIEGNEVHHYMDEAHEILASASLFAGIKIILEHNYVLIRSADKRISGIVTSTDITHQFEETSTPFLLLAEIENNLRALISKKLNISDIKKACGEEYLPKDFNGVSELTFGNYVRILDKDENWAKLKLQLDRITFCKELLEVNSIRNDVMHFDPDPLTPDNLATLRNVAKMLDFIRSLGAY</sequence>
<dbReference type="Pfam" id="PF00571">
    <property type="entry name" value="CBS"/>
    <property type="match status" value="1"/>
</dbReference>
<dbReference type="InterPro" id="IPR051462">
    <property type="entry name" value="CBS_domain-containing"/>
</dbReference>
<comment type="caution">
    <text evidence="5">The sequence shown here is derived from an EMBL/GenBank/DDBJ whole genome shotgun (WGS) entry which is preliminary data.</text>
</comment>
<dbReference type="InterPro" id="IPR000644">
    <property type="entry name" value="CBS_dom"/>
</dbReference>
<accession>A0A432NS49</accession>
<dbReference type="PANTHER" id="PTHR48108">
    <property type="entry name" value="CBS DOMAIN-CONTAINING PROTEIN CBSX2, CHLOROPLASTIC"/>
    <property type="match status" value="1"/>
</dbReference>
<reference evidence="5 6" key="1">
    <citation type="journal article" date="2015" name="Int. J. Syst. Evol. Microbiol.">
        <title>Rhizobium anhuiense sp. nov., isolated from effective nodules of Vicia faba and Pisum sativum.</title>
        <authorList>
            <person name="Zhang Y.J."/>
            <person name="Zheng W.T."/>
            <person name="Everall I."/>
            <person name="Young J.P."/>
            <person name="Zhang X.X."/>
            <person name="Tian C.F."/>
            <person name="Sui X.H."/>
            <person name="Wang E.T."/>
            <person name="Chen W.X."/>
        </authorList>
    </citation>
    <scope>NUCLEOTIDE SEQUENCE [LARGE SCALE GENOMIC DNA]</scope>
    <source>
        <strain evidence="5 6">CCBAU 23252</strain>
    </source>
</reference>